<proteinExistence type="predicted"/>
<reference evidence="1 2" key="1">
    <citation type="submission" date="2021-08" db="EMBL/GenBank/DDBJ databases">
        <authorList>
            <person name="Tuo L."/>
        </authorList>
    </citation>
    <scope>NUCLEOTIDE SEQUENCE [LARGE SCALE GENOMIC DNA]</scope>
    <source>
        <strain evidence="1 2">JCM 31229</strain>
    </source>
</reference>
<dbReference type="Proteomes" id="UP000706039">
    <property type="component" value="Unassembled WGS sequence"/>
</dbReference>
<evidence type="ECO:0000313" key="2">
    <source>
        <dbReference type="Proteomes" id="UP000706039"/>
    </source>
</evidence>
<sequence>MTLVGTWVVDESDRHALAELGDVLLDFDENGALTYVIRADGKQQIILMQYEVDGDAIVTDQPSAPRVERTSFSLSDDGKLVLAFGGEPFTFRRASEG</sequence>
<protein>
    <recommendedName>
        <fullName evidence="3">Lipocalin-like domain-containing protein</fullName>
    </recommendedName>
</protein>
<keyword evidence="2" id="KW-1185">Reference proteome</keyword>
<accession>A0ABS7PWJ1</accession>
<evidence type="ECO:0000313" key="1">
    <source>
        <dbReference type="EMBL" id="MBY8825573.1"/>
    </source>
</evidence>
<dbReference type="RefSeq" id="WP_222992671.1">
    <property type="nucleotide sequence ID" value="NZ_JAINVV010000012.1"/>
</dbReference>
<gene>
    <name evidence="1" type="ORF">K7G82_24945</name>
</gene>
<organism evidence="1 2">
    <name type="scientific">Sphingomonas colocasiae</name>
    <dbReference type="NCBI Taxonomy" id="1848973"/>
    <lineage>
        <taxon>Bacteria</taxon>
        <taxon>Pseudomonadati</taxon>
        <taxon>Pseudomonadota</taxon>
        <taxon>Alphaproteobacteria</taxon>
        <taxon>Sphingomonadales</taxon>
        <taxon>Sphingomonadaceae</taxon>
        <taxon>Sphingomonas</taxon>
    </lineage>
</organism>
<evidence type="ECO:0008006" key="3">
    <source>
        <dbReference type="Google" id="ProtNLM"/>
    </source>
</evidence>
<comment type="caution">
    <text evidence="1">The sequence shown here is derived from an EMBL/GenBank/DDBJ whole genome shotgun (WGS) entry which is preliminary data.</text>
</comment>
<dbReference type="EMBL" id="JAINVV010000012">
    <property type="protein sequence ID" value="MBY8825573.1"/>
    <property type="molecule type" value="Genomic_DNA"/>
</dbReference>
<name>A0ABS7PWJ1_9SPHN</name>